<evidence type="ECO:0000256" key="1">
    <source>
        <dbReference type="SAM" id="MobiDB-lite"/>
    </source>
</evidence>
<feature type="domain" description="DUF1588" evidence="4">
    <location>
        <begin position="587"/>
        <end position="686"/>
    </location>
</feature>
<dbReference type="InterPro" id="IPR011478">
    <property type="entry name" value="DUF1585"/>
</dbReference>
<evidence type="ECO:0000313" key="7">
    <source>
        <dbReference type="EMBL" id="ADC35937.1"/>
    </source>
</evidence>
<protein>
    <recommendedName>
        <fullName evidence="8">DUF1592 domain-containing protein</fullName>
    </recommendedName>
</protein>
<dbReference type="Pfam" id="PF07627">
    <property type="entry name" value="PSCyt3"/>
    <property type="match status" value="1"/>
</dbReference>
<accession>E3T6J3</accession>
<dbReference type="Pfam" id="PF07626">
    <property type="entry name" value="PSD3"/>
    <property type="match status" value="1"/>
</dbReference>
<reference evidence="7" key="1">
    <citation type="submission" date="2009-12" db="EMBL/GenBank/DDBJ databases">
        <authorList>
            <person name="Kielak A."/>
            <person name="van Veen J.A."/>
            <person name="Kowalchuk G.A."/>
        </authorList>
    </citation>
    <scope>NUCLEOTIDE SEQUENCE</scope>
</reference>
<dbReference type="InterPro" id="IPR036909">
    <property type="entry name" value="Cyt_c-like_dom_sf"/>
</dbReference>
<reference evidence="7" key="2">
    <citation type="journal article" date="2010" name="Appl. Environ. Microbiol.">
        <title>Comparative analysis of acidobacterial genomic fragments from terrestrial and aquatic metagenomic libraries, with emphasis on acidobacteria subdivision 6.</title>
        <authorList>
            <person name="Kielak A.M."/>
            <person name="van Veen J.A."/>
            <person name="Kowalchuk G.A."/>
        </authorList>
    </citation>
    <scope>NUCLEOTIDE SEQUENCE</scope>
</reference>
<dbReference type="AlphaFoldDB" id="E3T6J3"/>
<name>E3T6J3_9BACT</name>
<dbReference type="EMBL" id="GU260705">
    <property type="protein sequence ID" value="ADC35937.1"/>
    <property type="molecule type" value="Genomic_DNA"/>
</dbReference>
<dbReference type="InterPro" id="IPR013036">
    <property type="entry name" value="DUF1587"/>
</dbReference>
<feature type="domain" description="DUF1585" evidence="2">
    <location>
        <begin position="700"/>
        <end position="773"/>
    </location>
</feature>
<dbReference type="InterPro" id="IPR013042">
    <property type="entry name" value="DUF1592"/>
</dbReference>
<evidence type="ECO:0008006" key="8">
    <source>
        <dbReference type="Google" id="ProtNLM"/>
    </source>
</evidence>
<dbReference type="GO" id="GO:0009055">
    <property type="term" value="F:electron transfer activity"/>
    <property type="evidence" value="ECO:0007669"/>
    <property type="project" value="InterPro"/>
</dbReference>
<dbReference type="GO" id="GO:0020037">
    <property type="term" value="F:heme binding"/>
    <property type="evidence" value="ECO:0007669"/>
    <property type="project" value="InterPro"/>
</dbReference>
<dbReference type="InterPro" id="IPR013039">
    <property type="entry name" value="DUF1588"/>
</dbReference>
<dbReference type="Pfam" id="PF07624">
    <property type="entry name" value="PSD2"/>
    <property type="match status" value="1"/>
</dbReference>
<organism evidence="7">
    <name type="scientific">uncultured bacterium 70</name>
    <dbReference type="NCBI Taxonomy" id="698392"/>
    <lineage>
        <taxon>Bacteria</taxon>
        <taxon>environmental samples</taxon>
    </lineage>
</organism>
<dbReference type="SUPFAM" id="SSF46626">
    <property type="entry name" value="Cytochrome c"/>
    <property type="match status" value="1"/>
</dbReference>
<feature type="domain" description="DUF1587" evidence="3">
    <location>
        <begin position="124"/>
        <end position="186"/>
    </location>
</feature>
<feature type="region of interest" description="Disordered" evidence="1">
    <location>
        <begin position="340"/>
        <end position="365"/>
    </location>
</feature>
<dbReference type="InterPro" id="IPR013043">
    <property type="entry name" value="DUF1595"/>
</dbReference>
<feature type="domain" description="DUF1595" evidence="6">
    <location>
        <begin position="370"/>
        <end position="430"/>
    </location>
</feature>
<evidence type="ECO:0000259" key="6">
    <source>
        <dbReference type="Pfam" id="PF07637"/>
    </source>
</evidence>
<evidence type="ECO:0000259" key="4">
    <source>
        <dbReference type="Pfam" id="PF07627"/>
    </source>
</evidence>
<dbReference type="Pfam" id="PF07637">
    <property type="entry name" value="PSD5"/>
    <property type="match status" value="1"/>
</dbReference>
<dbReference type="Pfam" id="PF07631">
    <property type="entry name" value="PSD4"/>
    <property type="match status" value="1"/>
</dbReference>
<evidence type="ECO:0000259" key="5">
    <source>
        <dbReference type="Pfam" id="PF07631"/>
    </source>
</evidence>
<feature type="domain" description="DUF1592" evidence="5">
    <location>
        <begin position="444"/>
        <end position="568"/>
    </location>
</feature>
<evidence type="ECO:0000259" key="2">
    <source>
        <dbReference type="Pfam" id="PF07624"/>
    </source>
</evidence>
<sequence length="788" mass="84817">MNPFGRSAALVASAFVVAVVVSGRAQSPEPQQKPALLNQYCVTCHNQRLKTAGLLLDSMDLEHVGQDAAAWEKVVRKIRTGMMPPSGARRPERAALDSFASDLEGRLDKAVVAGTNLDAPALHRLNRTEYANAIRDLLALDVDARTLLPADASSDGFDNIADALSVSPSLIESYVSAALKISRRAVGDRTLTPSQITYPAPGGLVQDKHIEGLPLGTRGGLLVRHTFPLDAEYEFGVTGGGPGGAGLAQIDVTLDGEQLKPANVRSFRVPVKAGPHTIGAAIVDRVRGAGVDEQYSDFRINSTFTAPGGVGTVVITGPFKATSTGDTPSRHRIFVCMPAGAADETPPGSAQAPGRSRQSSPAIEASEGGCAKKIVATVARRAYRRPVTEDEVATLMSFYEKGRATADFEVGVQQALARILVAPAFLYRAETDPAGAKPGVAYRLSSLDLASRLSFFLWSSIPDDELLDVAAKGTLRDPKVLQQQVKRMLADPKSSALTNNFAGQWLFLRDLAHVQTSASNFDDNLRQSFKTETEMLFSNVVHEDESVLRLLDADYTFVDERLAKHYGVPNVYGSYFRRIGLPADSPRRGLLGQGSILTVTSVATRTSPVTRGRWILENLLGTPAPIPPPGVDTNLEKNPEEVKNTSLRHRLEVHRTNPACASCHKIMDPIGFALENFDLVGTWRDVDGKSPVDASGQLVDGTKLNGPADLRQALLSRSEAFVTNATEKLLTYALGRPVQYFDMPTVRAVVHRAAQSDYRFSSLVLGVVSSDAFQMKMKRPPVVATAAH</sequence>
<evidence type="ECO:0000259" key="3">
    <source>
        <dbReference type="Pfam" id="PF07626"/>
    </source>
</evidence>
<proteinExistence type="predicted"/>